<organism evidence="1">
    <name type="scientific">uncultured Caudovirales phage</name>
    <dbReference type="NCBI Taxonomy" id="2100421"/>
    <lineage>
        <taxon>Viruses</taxon>
        <taxon>Duplodnaviria</taxon>
        <taxon>Heunggongvirae</taxon>
        <taxon>Uroviricota</taxon>
        <taxon>Caudoviricetes</taxon>
        <taxon>Peduoviridae</taxon>
        <taxon>Maltschvirus</taxon>
        <taxon>Maltschvirus maltsch</taxon>
    </lineage>
</organism>
<accession>A0A6J7X899</accession>
<reference evidence="1" key="1">
    <citation type="submission" date="2020-05" db="EMBL/GenBank/DDBJ databases">
        <authorList>
            <person name="Chiriac C."/>
            <person name="Salcher M."/>
            <person name="Ghai R."/>
            <person name="Kavagutti S V."/>
        </authorList>
    </citation>
    <scope>NUCLEOTIDE SEQUENCE</scope>
</reference>
<gene>
    <name evidence="1" type="ORF">UFOVP754_39</name>
</gene>
<sequence length="78" mass="8763">MNTYEITYNGNASRFKGKAFEVEAINPTAAVKSFYMAKVGDLLEQEDGGLKDECGNWVDYGDNWIEYDGGHFEAELLD</sequence>
<evidence type="ECO:0000313" key="1">
    <source>
        <dbReference type="EMBL" id="CAB5226086.1"/>
    </source>
</evidence>
<protein>
    <submittedName>
        <fullName evidence="1">Uncharacterized protein</fullName>
    </submittedName>
</protein>
<name>A0A6J7X899_9CAUD</name>
<proteinExistence type="predicted"/>
<dbReference type="EMBL" id="LR798349">
    <property type="protein sequence ID" value="CAB5226086.1"/>
    <property type="molecule type" value="Genomic_DNA"/>
</dbReference>